<feature type="transmembrane region" description="Helical" evidence="1">
    <location>
        <begin position="215"/>
        <end position="237"/>
    </location>
</feature>
<feature type="transmembrane region" description="Helical" evidence="1">
    <location>
        <begin position="60"/>
        <end position="84"/>
    </location>
</feature>
<feature type="transmembrane region" description="Helical" evidence="1">
    <location>
        <begin position="142"/>
        <end position="159"/>
    </location>
</feature>
<evidence type="ECO:0008006" key="6">
    <source>
        <dbReference type="Google" id="ProtNLM"/>
    </source>
</evidence>
<dbReference type="InterPro" id="IPR007349">
    <property type="entry name" value="DUF418"/>
</dbReference>
<organism evidence="4 5">
    <name type="scientific">Lutibacter flavus</name>
    <dbReference type="NCBI Taxonomy" id="691689"/>
    <lineage>
        <taxon>Bacteria</taxon>
        <taxon>Pseudomonadati</taxon>
        <taxon>Bacteroidota</taxon>
        <taxon>Flavobacteriia</taxon>
        <taxon>Flavobacteriales</taxon>
        <taxon>Flavobacteriaceae</taxon>
        <taxon>Lutibacter</taxon>
    </lineage>
</organism>
<keyword evidence="1" id="KW-1133">Transmembrane helix</keyword>
<feature type="transmembrane region" description="Helical" evidence="1">
    <location>
        <begin position="253"/>
        <end position="273"/>
    </location>
</feature>
<dbReference type="PANTHER" id="PTHR30590:SF2">
    <property type="entry name" value="INNER MEMBRANE PROTEIN"/>
    <property type="match status" value="1"/>
</dbReference>
<evidence type="ECO:0000259" key="3">
    <source>
        <dbReference type="Pfam" id="PF07786"/>
    </source>
</evidence>
<dbReference type="Proteomes" id="UP000198412">
    <property type="component" value="Unassembled WGS sequence"/>
</dbReference>
<feature type="transmembrane region" description="Helical" evidence="1">
    <location>
        <begin position="120"/>
        <end position="137"/>
    </location>
</feature>
<feature type="transmembrane region" description="Helical" evidence="1">
    <location>
        <begin position="96"/>
        <end position="114"/>
    </location>
</feature>
<feature type="domain" description="Heparan-alpha-glucosaminide N-acetyltransferase catalytic" evidence="3">
    <location>
        <begin position="13"/>
        <end position="160"/>
    </location>
</feature>
<dbReference type="Pfam" id="PF07786">
    <property type="entry name" value="HGSNAT_cat"/>
    <property type="match status" value="1"/>
</dbReference>
<feature type="transmembrane region" description="Helical" evidence="1">
    <location>
        <begin position="365"/>
        <end position="384"/>
    </location>
</feature>
<feature type="domain" description="DUF418" evidence="2">
    <location>
        <begin position="237"/>
        <end position="408"/>
    </location>
</feature>
<protein>
    <recommendedName>
        <fullName evidence="6">DUF418 domain-containing protein</fullName>
    </recommendedName>
</protein>
<accession>A0A238VMP3</accession>
<dbReference type="PANTHER" id="PTHR30590">
    <property type="entry name" value="INNER MEMBRANE PROTEIN"/>
    <property type="match status" value="1"/>
</dbReference>
<evidence type="ECO:0000313" key="5">
    <source>
        <dbReference type="Proteomes" id="UP000198412"/>
    </source>
</evidence>
<dbReference type="AlphaFoldDB" id="A0A238VMP3"/>
<dbReference type="InterPro" id="IPR012429">
    <property type="entry name" value="HGSNAT_cat"/>
</dbReference>
<gene>
    <name evidence="4" type="ORF">SAMN04488111_0725</name>
</gene>
<dbReference type="EMBL" id="FZNX01000001">
    <property type="protein sequence ID" value="SNR35488.1"/>
    <property type="molecule type" value="Genomic_DNA"/>
</dbReference>
<evidence type="ECO:0000259" key="2">
    <source>
        <dbReference type="Pfam" id="PF04235"/>
    </source>
</evidence>
<feature type="transmembrane region" description="Helical" evidence="1">
    <location>
        <begin position="339"/>
        <end position="359"/>
    </location>
</feature>
<sequence length="418" mass="48350">MEENISLSSPLKRITVLDALRGFALLGVILIHMIQHFGIFSMSSQNEVLHFPMLDEAVRWIGNNIIMGRFINIFAFLFGISFFIQMDRAEKKGVNFRFRFIWRMILLLSLGLLAHSFFNLEIISIYAFFGLLLLPLYRVKNYMLLTLVALLLIGGPRIIQVVNHNNKLAKEQVVVSEESNNDQTARTLPEHTANPSFLNSAKYNYEERLPGKLNYQFGFIGRGYITLALFILGLYVGRNRFFEKIDEQKKRNLWLFVGFLSGTLLITLIQKILPDQNMFILFRPDGQNISTSILLTRTLEDIGMVLFTGALTMGFILLYQKTKFRNYLEVLSPYGRTALTNYIIQGVIGCLIFAPWAFGTIFSDWGVSALFFLGIVIYIVQIIFSKMWLKRFLYGPLEWLWRSGTYLKFQPFIKRVNK</sequence>
<feature type="transmembrane region" description="Helical" evidence="1">
    <location>
        <begin position="20"/>
        <end position="40"/>
    </location>
</feature>
<proteinExistence type="predicted"/>
<evidence type="ECO:0000256" key="1">
    <source>
        <dbReference type="SAM" id="Phobius"/>
    </source>
</evidence>
<dbReference type="InterPro" id="IPR052529">
    <property type="entry name" value="Bact_Transport_Assoc"/>
</dbReference>
<keyword evidence="1" id="KW-0812">Transmembrane</keyword>
<dbReference type="RefSeq" id="WP_089377045.1">
    <property type="nucleotide sequence ID" value="NZ_FZNX01000001.1"/>
</dbReference>
<reference evidence="5" key="1">
    <citation type="submission" date="2017-06" db="EMBL/GenBank/DDBJ databases">
        <authorList>
            <person name="Varghese N."/>
            <person name="Submissions S."/>
        </authorList>
    </citation>
    <scope>NUCLEOTIDE SEQUENCE [LARGE SCALE GENOMIC DNA]</scope>
    <source>
        <strain evidence="5">DSM 27993</strain>
    </source>
</reference>
<name>A0A238VMP3_9FLAO</name>
<dbReference type="OrthoDB" id="9807744at2"/>
<keyword evidence="5" id="KW-1185">Reference proteome</keyword>
<feature type="transmembrane region" description="Helical" evidence="1">
    <location>
        <begin position="302"/>
        <end position="319"/>
    </location>
</feature>
<evidence type="ECO:0000313" key="4">
    <source>
        <dbReference type="EMBL" id="SNR35488.1"/>
    </source>
</evidence>
<keyword evidence="1" id="KW-0472">Membrane</keyword>
<dbReference type="Pfam" id="PF04235">
    <property type="entry name" value="DUF418"/>
    <property type="match status" value="1"/>
</dbReference>